<sequence length="192" mass="22193">MRIFIAFEGSFEPFDVSANETVEALKLKIKDYFHIPLSEDIRGRHYLELVYAGAALRNSWSLADIGISFCSTLKCFVKEEEKPTLYVFNAVTEKMMPIIEDISLLAKKVSDLRTLITLRCGFPVSVYCLRTPKGQEMYDCNMLKDYRTDMGTTLRLDVWDGWKEFLMGCLLGQKLKVQRYLSKEGPVLKYDR</sequence>
<dbReference type="PANTHER" id="PTHR46885">
    <property type="entry name" value="PROTEIN ANKUB1"/>
    <property type="match status" value="1"/>
</dbReference>
<evidence type="ECO:0000259" key="1">
    <source>
        <dbReference type="PROSITE" id="PS50053"/>
    </source>
</evidence>
<dbReference type="Gene3D" id="3.10.20.90">
    <property type="entry name" value="Phosphatidylinositol 3-kinase Catalytic Subunit, Chain A, domain 1"/>
    <property type="match status" value="1"/>
</dbReference>
<dbReference type="HOGENOM" id="CLU_104891_0_0_1"/>
<evidence type="ECO:0000313" key="3">
    <source>
        <dbReference type="Proteomes" id="UP000005447"/>
    </source>
</evidence>
<protein>
    <recommendedName>
        <fullName evidence="1">Ubiquitin-like domain-containing protein</fullName>
    </recommendedName>
</protein>
<dbReference type="VEuPathDB" id="HostDB:ENSCPOG00000024921"/>
<dbReference type="Pfam" id="PF00240">
    <property type="entry name" value="ubiquitin"/>
    <property type="match status" value="1"/>
</dbReference>
<dbReference type="SUPFAM" id="SSF54236">
    <property type="entry name" value="Ubiquitin-like"/>
    <property type="match status" value="1"/>
</dbReference>
<dbReference type="eggNOG" id="ENOG502QPYP">
    <property type="taxonomic scope" value="Eukaryota"/>
</dbReference>
<dbReference type="GeneTree" id="ENSGT00390000007965"/>
<dbReference type="Proteomes" id="UP000005447">
    <property type="component" value="Unassembled WGS sequence"/>
</dbReference>
<dbReference type="PROSITE" id="PS50053">
    <property type="entry name" value="UBIQUITIN_2"/>
    <property type="match status" value="1"/>
</dbReference>
<reference evidence="3" key="1">
    <citation type="journal article" date="2011" name="Nature">
        <title>A high-resolution map of human evolutionary constraint using 29 mammals.</title>
        <authorList>
            <person name="Lindblad-Toh K."/>
            <person name="Garber M."/>
            <person name="Zuk O."/>
            <person name="Lin M.F."/>
            <person name="Parker B.J."/>
            <person name="Washietl S."/>
            <person name="Kheradpour P."/>
            <person name="Ernst J."/>
            <person name="Jordan G."/>
            <person name="Mauceli E."/>
            <person name="Ward L.D."/>
            <person name="Lowe C.B."/>
            <person name="Holloway A.K."/>
            <person name="Clamp M."/>
            <person name="Gnerre S."/>
            <person name="Alfoldi J."/>
            <person name="Beal K."/>
            <person name="Chang J."/>
            <person name="Clawson H."/>
            <person name="Cuff J."/>
            <person name="Di Palma F."/>
            <person name="Fitzgerald S."/>
            <person name="Flicek P."/>
            <person name="Guttman M."/>
            <person name="Hubisz M.J."/>
            <person name="Jaffe D.B."/>
            <person name="Jungreis I."/>
            <person name="Kent W.J."/>
            <person name="Kostka D."/>
            <person name="Lara M."/>
            <person name="Martins A.L."/>
            <person name="Massingham T."/>
            <person name="Moltke I."/>
            <person name="Raney B.J."/>
            <person name="Rasmussen M.D."/>
            <person name="Robinson J."/>
            <person name="Stark A."/>
            <person name="Vilella A.J."/>
            <person name="Wen J."/>
            <person name="Xie X."/>
            <person name="Zody M.C."/>
            <person name="Baldwin J."/>
            <person name="Bloom T."/>
            <person name="Chin C.W."/>
            <person name="Heiman D."/>
            <person name="Nicol R."/>
            <person name="Nusbaum C."/>
            <person name="Young S."/>
            <person name="Wilkinson J."/>
            <person name="Worley K.C."/>
            <person name="Kovar C.L."/>
            <person name="Muzny D.M."/>
            <person name="Gibbs R.A."/>
            <person name="Cree A."/>
            <person name="Dihn H.H."/>
            <person name="Fowler G."/>
            <person name="Jhangiani S."/>
            <person name="Joshi V."/>
            <person name="Lee S."/>
            <person name="Lewis L.R."/>
            <person name="Nazareth L.V."/>
            <person name="Okwuonu G."/>
            <person name="Santibanez J."/>
            <person name="Warren W.C."/>
            <person name="Mardis E.R."/>
            <person name="Weinstock G.M."/>
            <person name="Wilson R.K."/>
            <person name="Delehaunty K."/>
            <person name="Dooling D."/>
            <person name="Fronik C."/>
            <person name="Fulton L."/>
            <person name="Fulton B."/>
            <person name="Graves T."/>
            <person name="Minx P."/>
            <person name="Sodergren E."/>
            <person name="Birney E."/>
            <person name="Margulies E.H."/>
            <person name="Herrero J."/>
            <person name="Green E.D."/>
            <person name="Haussler D."/>
            <person name="Siepel A."/>
            <person name="Goldman N."/>
            <person name="Pollard K.S."/>
            <person name="Pedersen J.S."/>
            <person name="Lander E.S."/>
            <person name="Kellis M."/>
        </authorList>
    </citation>
    <scope>NUCLEOTIDE SEQUENCE [LARGE SCALE GENOMIC DNA]</scope>
    <source>
        <strain evidence="3">2N</strain>
    </source>
</reference>
<dbReference type="CDD" id="cd17050">
    <property type="entry name" value="Ubl1_ANKUB1"/>
    <property type="match status" value="1"/>
</dbReference>
<dbReference type="Bgee" id="ENSCPOG00000024921">
    <property type="expression patterns" value="Expressed in ovary"/>
</dbReference>
<feature type="domain" description="Ubiquitin-like" evidence="1">
    <location>
        <begin position="1"/>
        <end position="68"/>
    </location>
</feature>
<evidence type="ECO:0000313" key="2">
    <source>
        <dbReference type="Ensembl" id="ENSCPOP00000019975.1"/>
    </source>
</evidence>
<dbReference type="AlphaFoldDB" id="H0WAG3"/>
<name>H0WAG3_CAVPO</name>
<dbReference type="PANTHER" id="PTHR46885:SF1">
    <property type="entry name" value="PROTEIN ANKUB1"/>
    <property type="match status" value="1"/>
</dbReference>
<gene>
    <name evidence="2" type="primary">Ankub1</name>
</gene>
<dbReference type="CDD" id="cd17051">
    <property type="entry name" value="Ubl2_ANKUB1"/>
    <property type="match status" value="1"/>
</dbReference>
<keyword evidence="3" id="KW-1185">Reference proteome</keyword>
<dbReference type="InterPro" id="IPR029071">
    <property type="entry name" value="Ubiquitin-like_domsf"/>
</dbReference>
<reference evidence="2" key="3">
    <citation type="submission" date="2025-09" db="UniProtKB">
        <authorList>
            <consortium name="Ensembl"/>
        </authorList>
    </citation>
    <scope>IDENTIFICATION</scope>
    <source>
        <strain evidence="2">2N</strain>
    </source>
</reference>
<dbReference type="InParanoid" id="H0WAG3"/>
<dbReference type="EMBL" id="AAKN02013429">
    <property type="status" value="NOT_ANNOTATED_CDS"/>
    <property type="molecule type" value="Genomic_DNA"/>
</dbReference>
<proteinExistence type="predicted"/>
<dbReference type="InterPro" id="IPR042788">
    <property type="entry name" value="ANKUB1"/>
</dbReference>
<dbReference type="Ensembl" id="ENSCPOT00000025430.2">
    <property type="protein sequence ID" value="ENSCPOP00000019975.1"/>
    <property type="gene ID" value="ENSCPOG00000024921.2"/>
</dbReference>
<dbReference type="OMA" id="NSWCLAD"/>
<organism evidence="2 3">
    <name type="scientific">Cavia porcellus</name>
    <name type="common">Guinea pig</name>
    <dbReference type="NCBI Taxonomy" id="10141"/>
    <lineage>
        <taxon>Eukaryota</taxon>
        <taxon>Metazoa</taxon>
        <taxon>Chordata</taxon>
        <taxon>Craniata</taxon>
        <taxon>Vertebrata</taxon>
        <taxon>Euteleostomi</taxon>
        <taxon>Mammalia</taxon>
        <taxon>Eutheria</taxon>
        <taxon>Euarchontoglires</taxon>
        <taxon>Glires</taxon>
        <taxon>Rodentia</taxon>
        <taxon>Hystricomorpha</taxon>
        <taxon>Caviidae</taxon>
        <taxon>Cavia</taxon>
    </lineage>
</organism>
<dbReference type="EMBL" id="AAKN02013430">
    <property type="status" value="NOT_ANNOTATED_CDS"/>
    <property type="molecule type" value="Genomic_DNA"/>
</dbReference>
<accession>H0WAG3</accession>
<dbReference type="InterPro" id="IPR000626">
    <property type="entry name" value="Ubiquitin-like_dom"/>
</dbReference>
<reference evidence="2" key="2">
    <citation type="submission" date="2025-08" db="UniProtKB">
        <authorList>
            <consortium name="Ensembl"/>
        </authorList>
    </citation>
    <scope>IDENTIFICATION</scope>
    <source>
        <strain evidence="2">2N</strain>
    </source>
</reference>